<reference evidence="1 2" key="1">
    <citation type="submission" date="2013-01" db="EMBL/GenBank/DDBJ databases">
        <authorList>
            <person name="Harkins D.M."/>
            <person name="Durkin A.S."/>
            <person name="Brinkac L.M."/>
            <person name="Haft D.H."/>
            <person name="Selengut J.D."/>
            <person name="Sanka R."/>
            <person name="DePew J."/>
            <person name="Purushe J."/>
            <person name="Peacock S.J."/>
            <person name="Thaipadungpanit J."/>
            <person name="Wuthiekanun V.W."/>
            <person name="Day N.P."/>
            <person name="Vinetz J.M."/>
            <person name="Sutton G.G."/>
            <person name="Nierman W.C."/>
            <person name="Fouts D.E."/>
        </authorList>
    </citation>
    <scope>NUCLEOTIDE SEQUENCE [LARGE SCALE GENOMIC DNA]</scope>
    <source>
        <strain evidence="1 2">L0374</strain>
    </source>
</reference>
<proteinExistence type="predicted"/>
<evidence type="ECO:0000313" key="2">
    <source>
        <dbReference type="Proteomes" id="UP000012137"/>
    </source>
</evidence>
<sequence>MKKTALDLYLHSPKRKLKQFYNPNFGKFLKMNLTIAMNILEIEFEAILYLYY</sequence>
<organism evidence="1 2">
    <name type="scientific">Leptospira interrogans serovar Pyrogenes str. L0374</name>
    <dbReference type="NCBI Taxonomy" id="1049928"/>
    <lineage>
        <taxon>Bacteria</taxon>
        <taxon>Pseudomonadati</taxon>
        <taxon>Spirochaetota</taxon>
        <taxon>Spirochaetia</taxon>
        <taxon>Leptospirales</taxon>
        <taxon>Leptospiraceae</taxon>
        <taxon>Leptospira</taxon>
    </lineage>
</organism>
<accession>M6KHG9</accession>
<dbReference type="Proteomes" id="UP000012137">
    <property type="component" value="Unassembled WGS sequence"/>
</dbReference>
<comment type="caution">
    <text evidence="1">The sequence shown here is derived from an EMBL/GenBank/DDBJ whole genome shotgun (WGS) entry which is preliminary data.</text>
</comment>
<evidence type="ECO:0000313" key="1">
    <source>
        <dbReference type="EMBL" id="EMN31153.1"/>
    </source>
</evidence>
<dbReference type="AlphaFoldDB" id="M6KHG9"/>
<protein>
    <submittedName>
        <fullName evidence="1">Uncharacterized protein</fullName>
    </submittedName>
</protein>
<dbReference type="EMBL" id="AHMZ02000063">
    <property type="protein sequence ID" value="EMN31153.1"/>
    <property type="molecule type" value="Genomic_DNA"/>
</dbReference>
<name>M6KHG9_LEPIR</name>
<gene>
    <name evidence="1" type="ORF">LEP1GSC083_3787</name>
</gene>